<protein>
    <submittedName>
        <fullName evidence="2">Uncharacterized protein</fullName>
    </submittedName>
</protein>
<feature type="compositionally biased region" description="Low complexity" evidence="1">
    <location>
        <begin position="117"/>
        <end position="126"/>
    </location>
</feature>
<proteinExistence type="predicted"/>
<gene>
    <name evidence="2" type="ORF">DCAR_0415253</name>
</gene>
<dbReference type="InterPro" id="IPR013083">
    <property type="entry name" value="Znf_RING/FYVE/PHD"/>
</dbReference>
<dbReference type="SUPFAM" id="SSF57850">
    <property type="entry name" value="RING/U-box"/>
    <property type="match status" value="1"/>
</dbReference>
<dbReference type="OrthoDB" id="6078042at2759"/>
<dbReference type="CDD" id="cd16647">
    <property type="entry name" value="mRING-HC-C3HC5_NEU1"/>
    <property type="match status" value="1"/>
</dbReference>
<feature type="compositionally biased region" description="Basic and acidic residues" evidence="1">
    <location>
        <begin position="432"/>
        <end position="447"/>
    </location>
</feature>
<dbReference type="EMBL" id="CP093346">
    <property type="protein sequence ID" value="WOG95924.1"/>
    <property type="molecule type" value="Genomic_DNA"/>
</dbReference>
<dbReference type="Gene3D" id="3.30.40.10">
    <property type="entry name" value="Zinc/RING finger domain, C3HC4 (zinc finger)"/>
    <property type="match status" value="1"/>
</dbReference>
<dbReference type="AlphaFoldDB" id="A0A165A9B8"/>
<keyword evidence="3" id="KW-1185">Reference proteome</keyword>
<feature type="region of interest" description="Disordered" evidence="1">
    <location>
        <begin position="102"/>
        <end position="128"/>
    </location>
</feature>
<evidence type="ECO:0000313" key="3">
    <source>
        <dbReference type="Proteomes" id="UP000077755"/>
    </source>
</evidence>
<dbReference type="OMA" id="DEWHENA"/>
<dbReference type="Pfam" id="PF13920">
    <property type="entry name" value="zf-C3HC4_3"/>
    <property type="match status" value="1"/>
</dbReference>
<accession>A0A165A9B8</accession>
<feature type="compositionally biased region" description="Basic and acidic residues" evidence="1">
    <location>
        <begin position="102"/>
        <end position="116"/>
    </location>
</feature>
<feature type="compositionally biased region" description="Low complexity" evidence="1">
    <location>
        <begin position="147"/>
        <end position="159"/>
    </location>
</feature>
<feature type="region of interest" description="Disordered" evidence="1">
    <location>
        <begin position="141"/>
        <end position="162"/>
    </location>
</feature>
<feature type="region of interest" description="Disordered" evidence="1">
    <location>
        <begin position="564"/>
        <end position="597"/>
    </location>
</feature>
<dbReference type="PROSITE" id="PS50089">
    <property type="entry name" value="ZF_RING_2"/>
    <property type="match status" value="1"/>
</dbReference>
<dbReference type="Gramene" id="KZM97139">
    <property type="protein sequence ID" value="KZM97139"/>
    <property type="gene ID" value="DCAR_015499"/>
</dbReference>
<reference evidence="2" key="2">
    <citation type="submission" date="2022-03" db="EMBL/GenBank/DDBJ databases">
        <title>Draft title - Genomic analysis of global carrot germplasm unveils the trajectory of domestication and the origin of high carotenoid orange carrot.</title>
        <authorList>
            <person name="Iorizzo M."/>
            <person name="Ellison S."/>
            <person name="Senalik D."/>
            <person name="Macko-Podgorni A."/>
            <person name="Grzebelus D."/>
            <person name="Bostan H."/>
            <person name="Rolling W."/>
            <person name="Curaba J."/>
            <person name="Simon P."/>
        </authorList>
    </citation>
    <scope>NUCLEOTIDE SEQUENCE</scope>
    <source>
        <tissue evidence="2">Leaf</tissue>
    </source>
</reference>
<evidence type="ECO:0000256" key="1">
    <source>
        <dbReference type="SAM" id="MobiDB-lite"/>
    </source>
</evidence>
<dbReference type="PANTHER" id="PTHR46519">
    <property type="entry name" value="RING/U-BOX SUPERFAMILY PROTEIN"/>
    <property type="match status" value="1"/>
</dbReference>
<dbReference type="KEGG" id="dcr:108219093"/>
<feature type="compositionally biased region" description="Basic and acidic residues" evidence="1">
    <location>
        <begin position="564"/>
        <end position="581"/>
    </location>
</feature>
<dbReference type="Proteomes" id="UP000077755">
    <property type="component" value="Chromosome 4"/>
</dbReference>
<reference evidence="2" key="1">
    <citation type="journal article" date="2016" name="Nat. Genet.">
        <title>A high-quality carrot genome assembly provides new insights into carotenoid accumulation and asterid genome evolution.</title>
        <authorList>
            <person name="Iorizzo M."/>
            <person name="Ellison S."/>
            <person name="Senalik D."/>
            <person name="Zeng P."/>
            <person name="Satapoomin P."/>
            <person name="Huang J."/>
            <person name="Bowman M."/>
            <person name="Iovene M."/>
            <person name="Sanseverino W."/>
            <person name="Cavagnaro P."/>
            <person name="Yildiz M."/>
            <person name="Macko-Podgorni A."/>
            <person name="Moranska E."/>
            <person name="Grzebelus E."/>
            <person name="Grzebelus D."/>
            <person name="Ashrafi H."/>
            <person name="Zheng Z."/>
            <person name="Cheng S."/>
            <person name="Spooner D."/>
            <person name="Van Deynze A."/>
            <person name="Simon P."/>
        </authorList>
    </citation>
    <scope>NUCLEOTIDE SEQUENCE</scope>
    <source>
        <tissue evidence="2">Leaf</tissue>
    </source>
</reference>
<dbReference type="InterPro" id="IPR001841">
    <property type="entry name" value="Znf_RING"/>
</dbReference>
<feature type="compositionally biased region" description="Basic and acidic residues" evidence="1">
    <location>
        <begin position="397"/>
        <end position="410"/>
    </location>
</feature>
<dbReference type="PANTHER" id="PTHR46519:SF3">
    <property type="entry name" value="RING_U-BOX SUPERFAMILY PROTEIN"/>
    <property type="match status" value="1"/>
</dbReference>
<feature type="region of interest" description="Disordered" evidence="1">
    <location>
        <begin position="379"/>
        <end position="475"/>
    </location>
</feature>
<name>A0A165A9B8_DAUCS</name>
<organism evidence="2 3">
    <name type="scientific">Daucus carota subsp. sativus</name>
    <name type="common">Carrot</name>
    <dbReference type="NCBI Taxonomy" id="79200"/>
    <lineage>
        <taxon>Eukaryota</taxon>
        <taxon>Viridiplantae</taxon>
        <taxon>Streptophyta</taxon>
        <taxon>Embryophyta</taxon>
        <taxon>Tracheophyta</taxon>
        <taxon>Spermatophyta</taxon>
        <taxon>Magnoliopsida</taxon>
        <taxon>eudicotyledons</taxon>
        <taxon>Gunneridae</taxon>
        <taxon>Pentapetalae</taxon>
        <taxon>asterids</taxon>
        <taxon>campanulids</taxon>
        <taxon>Apiales</taxon>
        <taxon>Apiaceae</taxon>
        <taxon>Apioideae</taxon>
        <taxon>Scandiceae</taxon>
        <taxon>Daucinae</taxon>
        <taxon>Daucus</taxon>
        <taxon>Daucus sect. Daucus</taxon>
    </lineage>
</organism>
<evidence type="ECO:0000313" key="2">
    <source>
        <dbReference type="EMBL" id="WOG95924.1"/>
    </source>
</evidence>
<sequence length="836" mass="94470">MAVAGLHNVSAISSSLGIEAQSSLPRWCANNEKQSTSLLRMWRELEGDQIASSSQSQVGGRSMQENVIEHGSSLSNTCLSAGSGDGSVHSLIDSNEKENERIISPRVRQIEHDDTRSSSSESTNYSEVERERLREVFREWQNNGLRNNTPSDSNSNNSTRAQWLGEKECERVRTVREWVNKTTHQRDRCHGGGRDGQDSETGVQIDRVHEGHSGDQCETRPKRTIRRLCGRQTLLDLLMRAEKERRRELQDLLDHKHVSDFPYRNRIQSLLKGRFLRNTPYNQDEKHSSLAASELGILRQKQTVSGLREGFLSPKLENCISGPVGSCQSDSSSHSDISCHRNEQTRVNSFHDVVQDEFCHSEPDSEETDTNISKTEDLEFDASEGSHLQESEALAGESRDGLVLESENREQQSSTDEFDARRTFVSESSWRSTDDRQHDTLGTERSEQGTLLEPCLSVSQGYDPTSNERDAPSASGDIDQLEATVIEGMSWQNIPLELEDWQDSVIEDGDIDWVQLSMGNYTAWREASEDGIDTISHASSHQEEYELRNDSEHFHFQVPQDEWHENASNDGRDDWSDRPSVEEVPGVDVSHFSDDDNGQSLELRQLHSRRRVSNLLRSDFRASLDRLIQSYVERRNHAPLGWEADGASSSPPAVIEEQEEQMTVQSEVFVSTSLPTVVLPSPQVTSSQTTWEHNAGQQQVNSIQQSRIDWEIVNDLRLDMAMLNHRMNSMQMMLEACMDMQLELQRSVRQEVSAALNWQSRSADSELNLVPDESNLEHVKNGVCCICCDANIDSLLYRCGHMCACSKCAQKLVEGKDKCPMCRAPVVEVIRAYSIQ</sequence>